<dbReference type="Proteomes" id="UP000199112">
    <property type="component" value="Unassembled WGS sequence"/>
</dbReference>
<dbReference type="CDD" id="cd06558">
    <property type="entry name" value="crotonase-like"/>
    <property type="match status" value="1"/>
</dbReference>
<dbReference type="AlphaFoldDB" id="A0A1H6FU87"/>
<gene>
    <name evidence="1" type="ORF">SAMN04487967_1433</name>
</gene>
<dbReference type="RefSeq" id="WP_090506462.1">
    <property type="nucleotide sequence ID" value="NZ_FNWL01000001.1"/>
</dbReference>
<name>A0A1H6FU87_9EURY</name>
<organism evidence="1 2">
    <name type="scientific">Natronorubrum sediminis</name>
    <dbReference type="NCBI Taxonomy" id="640943"/>
    <lineage>
        <taxon>Archaea</taxon>
        <taxon>Methanobacteriati</taxon>
        <taxon>Methanobacteriota</taxon>
        <taxon>Stenosarchaea group</taxon>
        <taxon>Halobacteria</taxon>
        <taxon>Halobacteriales</taxon>
        <taxon>Natrialbaceae</taxon>
        <taxon>Natronorubrum</taxon>
    </lineage>
</organism>
<keyword evidence="2" id="KW-1185">Reference proteome</keyword>
<accession>A0A1H6FU87</accession>
<dbReference type="InterPro" id="IPR029045">
    <property type="entry name" value="ClpP/crotonase-like_dom_sf"/>
</dbReference>
<dbReference type="Pfam" id="PF00378">
    <property type="entry name" value="ECH_1"/>
    <property type="match status" value="1"/>
</dbReference>
<protein>
    <submittedName>
        <fullName evidence="1">Enoyl-CoA hydratase</fullName>
    </submittedName>
</protein>
<dbReference type="PANTHER" id="PTHR11941:SF54">
    <property type="entry name" value="ENOYL-COA HYDRATASE, MITOCHONDRIAL"/>
    <property type="match status" value="1"/>
</dbReference>
<proteinExistence type="predicted"/>
<dbReference type="SUPFAM" id="SSF52096">
    <property type="entry name" value="ClpP/crotonase"/>
    <property type="match status" value="1"/>
</dbReference>
<reference evidence="2" key="1">
    <citation type="submission" date="2016-10" db="EMBL/GenBank/DDBJ databases">
        <authorList>
            <person name="Varghese N."/>
            <person name="Submissions S."/>
        </authorList>
    </citation>
    <scope>NUCLEOTIDE SEQUENCE [LARGE SCALE GENOMIC DNA]</scope>
    <source>
        <strain evidence="2">CGMCC 1.8981</strain>
    </source>
</reference>
<dbReference type="InterPro" id="IPR001753">
    <property type="entry name" value="Enoyl-CoA_hydra/iso"/>
</dbReference>
<dbReference type="PANTHER" id="PTHR11941">
    <property type="entry name" value="ENOYL-COA HYDRATASE-RELATED"/>
    <property type="match status" value="1"/>
</dbReference>
<dbReference type="Gene3D" id="3.90.226.10">
    <property type="entry name" value="2-enoyl-CoA Hydratase, Chain A, domain 1"/>
    <property type="match status" value="1"/>
</dbReference>
<dbReference type="GO" id="GO:0006635">
    <property type="term" value="P:fatty acid beta-oxidation"/>
    <property type="evidence" value="ECO:0007669"/>
    <property type="project" value="TreeGrafter"/>
</dbReference>
<dbReference type="OrthoDB" id="27846at2157"/>
<evidence type="ECO:0000313" key="2">
    <source>
        <dbReference type="Proteomes" id="UP000199112"/>
    </source>
</evidence>
<dbReference type="GO" id="GO:0003824">
    <property type="term" value="F:catalytic activity"/>
    <property type="evidence" value="ECO:0007669"/>
    <property type="project" value="UniProtKB-ARBA"/>
</dbReference>
<sequence>MSVDLTLDSNRPHIAHLTIDFGKLNLLTAQRLAELEETLRDLPEQVSVLTIGPEHSPEKLTGLTGGLHLERAKDMSVVEARDVLTTLHATMQTVRNLDAVTVCDCGTHALGAGFELALSCDFRVATRDAVLGLPEIDVGLVTGIEGGLLVRFVGLQRAKELIYLGEPIDGKQAAAEGLVNEATTPETHDDALEGIVERLAEKDPTILQYQTEVFRQWRSNGLETGMDHSLELIAACFGTEAQSEAMEGFLEGR</sequence>
<dbReference type="EMBL" id="FNWL01000001">
    <property type="protein sequence ID" value="SEH13533.1"/>
    <property type="molecule type" value="Genomic_DNA"/>
</dbReference>
<evidence type="ECO:0000313" key="1">
    <source>
        <dbReference type="EMBL" id="SEH13533.1"/>
    </source>
</evidence>